<name>A0A0S3SJ16_PHAAN</name>
<evidence type="ECO:0000313" key="2">
    <source>
        <dbReference type="Proteomes" id="UP000291084"/>
    </source>
</evidence>
<keyword evidence="2" id="KW-1185">Reference proteome</keyword>
<accession>A0A0S3SJ16</accession>
<evidence type="ECO:0000313" key="1">
    <source>
        <dbReference type="EMBL" id="BAT92837.1"/>
    </source>
</evidence>
<dbReference type="AlphaFoldDB" id="A0A0S3SJ16"/>
<sequence length="166" mass="19507">MQSPHHTNVSRFHPLIQHLQKRRKRFFRFPILLIAINHRIPRNNIPATHPLKHQPCILHRPTFEVHVQHRCPNINHRLKASSESITMDRLSNLQSLDIRQGWQNSDQRDGIWLLASLLHLQNQLHSPPGKAILCEPRHHRVPRNQVPLRHSLKHLVRILDLPALGI</sequence>
<reference evidence="1 2" key="1">
    <citation type="journal article" date="2015" name="Sci. Rep.">
        <title>The power of single molecule real-time sequencing technology in the de novo assembly of a eukaryotic genome.</title>
        <authorList>
            <person name="Sakai H."/>
            <person name="Naito K."/>
            <person name="Ogiso-Tanaka E."/>
            <person name="Takahashi Y."/>
            <person name="Iseki K."/>
            <person name="Muto C."/>
            <person name="Satou K."/>
            <person name="Teruya K."/>
            <person name="Shiroma A."/>
            <person name="Shimoji M."/>
            <person name="Hirano T."/>
            <person name="Itoh T."/>
            <person name="Kaga A."/>
            <person name="Tomooka N."/>
        </authorList>
    </citation>
    <scope>NUCLEOTIDE SEQUENCE [LARGE SCALE GENOMIC DNA]</scope>
    <source>
        <strain evidence="2">cv. Shumari</strain>
    </source>
</reference>
<protein>
    <submittedName>
        <fullName evidence="1">Uncharacterized protein</fullName>
    </submittedName>
</protein>
<gene>
    <name evidence="1" type="primary">Vigan.07G168100</name>
    <name evidence="1" type="ORF">VIGAN_07168100</name>
</gene>
<proteinExistence type="predicted"/>
<dbReference type="Proteomes" id="UP000291084">
    <property type="component" value="Chromosome 7"/>
</dbReference>
<dbReference type="EMBL" id="AP015040">
    <property type="protein sequence ID" value="BAT92837.1"/>
    <property type="molecule type" value="Genomic_DNA"/>
</dbReference>
<organism evidence="1 2">
    <name type="scientific">Vigna angularis var. angularis</name>
    <dbReference type="NCBI Taxonomy" id="157739"/>
    <lineage>
        <taxon>Eukaryota</taxon>
        <taxon>Viridiplantae</taxon>
        <taxon>Streptophyta</taxon>
        <taxon>Embryophyta</taxon>
        <taxon>Tracheophyta</taxon>
        <taxon>Spermatophyta</taxon>
        <taxon>Magnoliopsida</taxon>
        <taxon>eudicotyledons</taxon>
        <taxon>Gunneridae</taxon>
        <taxon>Pentapetalae</taxon>
        <taxon>rosids</taxon>
        <taxon>fabids</taxon>
        <taxon>Fabales</taxon>
        <taxon>Fabaceae</taxon>
        <taxon>Papilionoideae</taxon>
        <taxon>50 kb inversion clade</taxon>
        <taxon>NPAAA clade</taxon>
        <taxon>indigoferoid/millettioid clade</taxon>
        <taxon>Phaseoleae</taxon>
        <taxon>Vigna</taxon>
    </lineage>
</organism>